<keyword evidence="11" id="KW-1185">Reference proteome</keyword>
<evidence type="ECO:0000256" key="7">
    <source>
        <dbReference type="PROSITE-ProRule" id="PRU01091"/>
    </source>
</evidence>
<keyword evidence="4" id="KW-0804">Transcription</keyword>
<dbReference type="InterPro" id="IPR011006">
    <property type="entry name" value="CheY-like_superfamily"/>
</dbReference>
<evidence type="ECO:0000259" key="8">
    <source>
        <dbReference type="PROSITE" id="PS50110"/>
    </source>
</evidence>
<protein>
    <recommendedName>
        <fullName evidence="1">Stage 0 sporulation protein A homolog</fullName>
    </recommendedName>
</protein>
<accession>A0ABT4BS40</accession>
<evidence type="ECO:0000256" key="4">
    <source>
        <dbReference type="ARBA" id="ARBA00023163"/>
    </source>
</evidence>
<dbReference type="CDD" id="cd00383">
    <property type="entry name" value="trans_reg_C"/>
    <property type="match status" value="1"/>
</dbReference>
<evidence type="ECO:0000259" key="9">
    <source>
        <dbReference type="PROSITE" id="PS51755"/>
    </source>
</evidence>
<dbReference type="Proteomes" id="UP001082703">
    <property type="component" value="Unassembled WGS sequence"/>
</dbReference>
<feature type="domain" description="Response regulatory" evidence="8">
    <location>
        <begin position="4"/>
        <end position="117"/>
    </location>
</feature>
<dbReference type="RefSeq" id="WP_268057678.1">
    <property type="nucleotide sequence ID" value="NZ_JAPOHA010000004.1"/>
</dbReference>
<name>A0ABT4BS40_9FIRM</name>
<dbReference type="PANTHER" id="PTHR48111:SF73">
    <property type="entry name" value="ALKALINE PHOSPHATASE SYNTHESIS TRANSCRIPTIONAL REGULATORY PROTEIN PHOP"/>
    <property type="match status" value="1"/>
</dbReference>
<reference evidence="10 11" key="1">
    <citation type="submission" date="2022-11" db="EMBL/GenBank/DDBJ databases">
        <authorList>
            <person name="Caiyu Z."/>
        </authorList>
    </citation>
    <scope>NUCLEOTIDE SEQUENCE [LARGE SCALE GENOMIC DNA]</scope>
    <source>
        <strain evidence="10 11">YR-4</strain>
    </source>
</reference>
<dbReference type="InterPro" id="IPR001867">
    <property type="entry name" value="OmpR/PhoB-type_DNA-bd"/>
</dbReference>
<evidence type="ECO:0000313" key="10">
    <source>
        <dbReference type="EMBL" id="MCY1713654.1"/>
    </source>
</evidence>
<comment type="function">
    <text evidence="5">May play the central regulatory role in sporulation. It may be an element of the effector pathway responsible for the activation of sporulation genes in response to nutritional stress. Spo0A may act in concert with spo0H (a sigma factor) to control the expression of some genes that are critical to the sporulation process.</text>
</comment>
<evidence type="ECO:0000256" key="3">
    <source>
        <dbReference type="ARBA" id="ARBA00023125"/>
    </source>
</evidence>
<dbReference type="Gene3D" id="1.10.10.10">
    <property type="entry name" value="Winged helix-like DNA-binding domain superfamily/Winged helix DNA-binding domain"/>
    <property type="match status" value="1"/>
</dbReference>
<dbReference type="Pfam" id="PF00072">
    <property type="entry name" value="Response_reg"/>
    <property type="match status" value="1"/>
</dbReference>
<evidence type="ECO:0000313" key="11">
    <source>
        <dbReference type="Proteomes" id="UP001082703"/>
    </source>
</evidence>
<dbReference type="InterPro" id="IPR039420">
    <property type="entry name" value="WalR-like"/>
</dbReference>
<dbReference type="Gene3D" id="6.10.250.690">
    <property type="match status" value="1"/>
</dbReference>
<dbReference type="SUPFAM" id="SSF52172">
    <property type="entry name" value="CheY-like"/>
    <property type="match status" value="1"/>
</dbReference>
<feature type="domain" description="OmpR/PhoB-type" evidence="9">
    <location>
        <begin position="128"/>
        <end position="225"/>
    </location>
</feature>
<dbReference type="PROSITE" id="PS50110">
    <property type="entry name" value="RESPONSE_REGULATORY"/>
    <property type="match status" value="1"/>
</dbReference>
<dbReference type="InterPro" id="IPR016032">
    <property type="entry name" value="Sig_transdc_resp-reg_C-effctor"/>
</dbReference>
<dbReference type="EMBL" id="JAPOHA010000004">
    <property type="protein sequence ID" value="MCY1713654.1"/>
    <property type="molecule type" value="Genomic_DNA"/>
</dbReference>
<dbReference type="SMART" id="SM00862">
    <property type="entry name" value="Trans_reg_C"/>
    <property type="match status" value="1"/>
</dbReference>
<feature type="DNA-binding region" description="OmpR/PhoB-type" evidence="7">
    <location>
        <begin position="128"/>
        <end position="225"/>
    </location>
</feature>
<evidence type="ECO:0000256" key="2">
    <source>
        <dbReference type="ARBA" id="ARBA00023015"/>
    </source>
</evidence>
<proteinExistence type="predicted"/>
<feature type="modified residue" description="4-aspartylphosphate" evidence="6">
    <location>
        <position position="53"/>
    </location>
</feature>
<dbReference type="PROSITE" id="PS51755">
    <property type="entry name" value="OMPR_PHOB"/>
    <property type="match status" value="1"/>
</dbReference>
<keyword evidence="6" id="KW-0597">Phosphoprotein</keyword>
<dbReference type="Pfam" id="PF00486">
    <property type="entry name" value="Trans_reg_C"/>
    <property type="match status" value="1"/>
</dbReference>
<keyword evidence="3 7" id="KW-0238">DNA-binding</keyword>
<dbReference type="SMART" id="SM00448">
    <property type="entry name" value="REC"/>
    <property type="match status" value="1"/>
</dbReference>
<keyword evidence="2" id="KW-0805">Transcription regulation</keyword>
<gene>
    <name evidence="10" type="ORF">OUY18_05225</name>
</gene>
<evidence type="ECO:0000256" key="1">
    <source>
        <dbReference type="ARBA" id="ARBA00018672"/>
    </source>
</evidence>
<dbReference type="SUPFAM" id="SSF46894">
    <property type="entry name" value="C-terminal effector domain of the bipartite response regulators"/>
    <property type="match status" value="1"/>
</dbReference>
<dbReference type="InterPro" id="IPR036388">
    <property type="entry name" value="WH-like_DNA-bd_sf"/>
</dbReference>
<sequence length="226" mass="25586">MEEKVLIVDDEFGIVNAIAFAFRKEGYLVETAGNGQEALEKLSAFCPHVIILDVMMPKMTGLEVCRQLSDKKDIGIILLTAKNDVVDKILGLELGADDYITKPFDVRELLARTRSIIRRLQKNAEEPVQKIEAGRLVIFPSQRRVLLSGDALEMTPKEFDLLYLLISHPERVYTRDELLNAIWGFDYVGGTRTVDIHIQRLRSKLGEQNAYMIQTIYGIGYKALGE</sequence>
<evidence type="ECO:0000256" key="6">
    <source>
        <dbReference type="PROSITE-ProRule" id="PRU00169"/>
    </source>
</evidence>
<evidence type="ECO:0000256" key="5">
    <source>
        <dbReference type="ARBA" id="ARBA00024867"/>
    </source>
</evidence>
<dbReference type="InterPro" id="IPR001789">
    <property type="entry name" value="Sig_transdc_resp-reg_receiver"/>
</dbReference>
<organism evidence="10 11">
    <name type="scientific">Caproiciproducens galactitolivorans</name>
    <dbReference type="NCBI Taxonomy" id="642589"/>
    <lineage>
        <taxon>Bacteria</taxon>
        <taxon>Bacillati</taxon>
        <taxon>Bacillota</taxon>
        <taxon>Clostridia</taxon>
        <taxon>Eubacteriales</taxon>
        <taxon>Acutalibacteraceae</taxon>
        <taxon>Caproiciproducens</taxon>
    </lineage>
</organism>
<comment type="caution">
    <text evidence="10">The sequence shown here is derived from an EMBL/GenBank/DDBJ whole genome shotgun (WGS) entry which is preliminary data.</text>
</comment>
<dbReference type="PANTHER" id="PTHR48111">
    <property type="entry name" value="REGULATOR OF RPOS"/>
    <property type="match status" value="1"/>
</dbReference>
<dbReference type="Gene3D" id="3.40.50.2300">
    <property type="match status" value="1"/>
</dbReference>